<comment type="caution">
    <text evidence="3">The sequence shown here is derived from an EMBL/GenBank/DDBJ whole genome shotgun (WGS) entry which is preliminary data.</text>
</comment>
<dbReference type="InterPro" id="IPR025668">
    <property type="entry name" value="Tnp_DDE_dom"/>
</dbReference>
<dbReference type="Pfam" id="PF13751">
    <property type="entry name" value="DDE_Tnp_1_6"/>
    <property type="match status" value="1"/>
</dbReference>
<evidence type="ECO:0000259" key="2">
    <source>
        <dbReference type="Pfam" id="PF13751"/>
    </source>
</evidence>
<keyword evidence="4" id="KW-1185">Reference proteome</keyword>
<name>A0ABX0WGJ0_9RHOB</name>
<organism evidence="3 4">
    <name type="scientific">Parasedimentitalea denitrificans</name>
    <dbReference type="NCBI Taxonomy" id="2211118"/>
    <lineage>
        <taxon>Bacteria</taxon>
        <taxon>Pseudomonadati</taxon>
        <taxon>Pseudomonadota</taxon>
        <taxon>Alphaproteobacteria</taxon>
        <taxon>Rhodobacterales</taxon>
        <taxon>Paracoccaceae</taxon>
        <taxon>Parasedimentitalea</taxon>
    </lineage>
</organism>
<evidence type="ECO:0000313" key="4">
    <source>
        <dbReference type="Proteomes" id="UP001429564"/>
    </source>
</evidence>
<reference evidence="3 4" key="1">
    <citation type="submission" date="2018-05" db="EMBL/GenBank/DDBJ databases">
        <authorList>
            <person name="Zhang Y.-J."/>
        </authorList>
    </citation>
    <scope>NUCLEOTIDE SEQUENCE [LARGE SCALE GENOMIC DNA]</scope>
    <source>
        <strain evidence="3 4">CY04</strain>
    </source>
</reference>
<dbReference type="InterPro" id="IPR047629">
    <property type="entry name" value="IS1182_transpos"/>
</dbReference>
<evidence type="ECO:0000313" key="3">
    <source>
        <dbReference type="EMBL" id="NIZ63526.1"/>
    </source>
</evidence>
<gene>
    <name evidence="3" type="ORF">DL239_21450</name>
</gene>
<dbReference type="Proteomes" id="UP001429564">
    <property type="component" value="Unassembled WGS sequence"/>
</dbReference>
<dbReference type="NCBIfam" id="NF033551">
    <property type="entry name" value="transpos_IS1182"/>
    <property type="match status" value="1"/>
</dbReference>
<accession>A0ABX0WGJ0</accession>
<dbReference type="PANTHER" id="PTHR33408">
    <property type="entry name" value="TRANSPOSASE"/>
    <property type="match status" value="1"/>
</dbReference>
<dbReference type="InterPro" id="IPR008490">
    <property type="entry name" value="Transposase_InsH_N"/>
</dbReference>
<feature type="domain" description="Transposase DDE" evidence="2">
    <location>
        <begin position="324"/>
        <end position="450"/>
    </location>
</feature>
<sequence length="463" mass="51720">MLGPRQEAQSALFYDFSIEDHVPRDHVLRAIDGVIDLSGVRLHLSEFYSSTGRPSIDPELMMRMLLVGYIMGIRSERRLCDEVHLNLAYRWFCKLDLADPIPDHSTFSKNRHGRFRDSDVLRHVFETVVAQCITSGLASGQRYAADASIIAADANRQNSTAKADWDPETIGADDAPRAVREYLDTLDDAAFGAASPVTPKFISHSDPASQWTGARGGPAYFAYSTNYLIDTDNAVILDVEPTRSIRQAEVGAVRTMIDRVQKVHNLMPERLIADTAYGSGPMLDWLVEKRGIAPHIPVIDKSGRKDGTLERADFTYDTDSDLYICPNGKELKQFRRAFKTPRSGANKDATIRYRARKSDCDVCALKERCTPKEPQRKVTRSIYETSRDVARGLSQTQQYAISCKLRKKVEMSFAHLKRIHGLGRLRLRGPCGAHDEFILAATAQNLKKLAKLASHPIQAKAAA</sequence>
<dbReference type="RefSeq" id="WP_167686102.1">
    <property type="nucleotide sequence ID" value="NZ_QHLQ01000061.1"/>
</dbReference>
<dbReference type="Pfam" id="PF05598">
    <property type="entry name" value="DUF772"/>
    <property type="match status" value="1"/>
</dbReference>
<proteinExistence type="predicted"/>
<evidence type="ECO:0000259" key="1">
    <source>
        <dbReference type="Pfam" id="PF05598"/>
    </source>
</evidence>
<protein>
    <submittedName>
        <fullName evidence="3">IS1182 family transposase</fullName>
    </submittedName>
</protein>
<dbReference type="EMBL" id="QHLQ01000061">
    <property type="protein sequence ID" value="NIZ63526.1"/>
    <property type="molecule type" value="Genomic_DNA"/>
</dbReference>
<feature type="domain" description="Transposase InsH N-terminal" evidence="1">
    <location>
        <begin position="17"/>
        <end position="112"/>
    </location>
</feature>
<dbReference type="PANTHER" id="PTHR33408:SF2">
    <property type="entry name" value="TRANSPOSASE DDE DOMAIN-CONTAINING PROTEIN"/>
    <property type="match status" value="1"/>
</dbReference>